<dbReference type="SFLD" id="SFLDS00019">
    <property type="entry name" value="Glutathione_Transferase_(cytos"/>
    <property type="match status" value="1"/>
</dbReference>
<dbReference type="PROSITE" id="PS50405">
    <property type="entry name" value="GST_CTER"/>
    <property type="match status" value="1"/>
</dbReference>
<feature type="domain" description="GST N-terminal" evidence="8">
    <location>
        <begin position="5"/>
        <end position="86"/>
    </location>
</feature>
<evidence type="ECO:0000256" key="7">
    <source>
        <dbReference type="ARBA" id="ARBA00047960"/>
    </source>
</evidence>
<comment type="subcellular location">
    <subcellularLocation>
        <location evidence="1">Cytoplasm</location>
    </subcellularLocation>
</comment>
<dbReference type="PANTHER" id="PTHR43917:SF10">
    <property type="entry name" value="GLUTATHIONE TRANSFERASE"/>
    <property type="match status" value="1"/>
</dbReference>
<dbReference type="InterPro" id="IPR036249">
    <property type="entry name" value="Thioredoxin-like_sf"/>
</dbReference>
<dbReference type="InterPro" id="IPR040079">
    <property type="entry name" value="Glutathione_S-Trfase"/>
</dbReference>
<dbReference type="AlphaFoldDB" id="A0AAD7T6K2"/>
<keyword evidence="6" id="KW-0808">Transferase</keyword>
<dbReference type="InterPro" id="IPR040075">
    <property type="entry name" value="GST_N_Theta"/>
</dbReference>
<evidence type="ECO:0000259" key="8">
    <source>
        <dbReference type="PROSITE" id="PS50404"/>
    </source>
</evidence>
<dbReference type="CDD" id="cd03183">
    <property type="entry name" value="GST_C_Theta"/>
    <property type="match status" value="1"/>
</dbReference>
<dbReference type="SFLD" id="SFLDG01153">
    <property type="entry name" value="Main.4:_Theta-like"/>
    <property type="match status" value="1"/>
</dbReference>
<dbReference type="SUPFAM" id="SSF47616">
    <property type="entry name" value="GST C-terminal domain-like"/>
    <property type="match status" value="1"/>
</dbReference>
<dbReference type="PROSITE" id="PS50404">
    <property type="entry name" value="GST_NTER"/>
    <property type="match status" value="1"/>
</dbReference>
<comment type="catalytic activity">
    <reaction evidence="7">
        <text>RX + glutathione = an S-substituted glutathione + a halide anion + H(+)</text>
        <dbReference type="Rhea" id="RHEA:16437"/>
        <dbReference type="ChEBI" id="CHEBI:15378"/>
        <dbReference type="ChEBI" id="CHEBI:16042"/>
        <dbReference type="ChEBI" id="CHEBI:17792"/>
        <dbReference type="ChEBI" id="CHEBI:57925"/>
        <dbReference type="ChEBI" id="CHEBI:90779"/>
        <dbReference type="EC" id="2.5.1.18"/>
    </reaction>
</comment>
<dbReference type="GO" id="GO:0005737">
    <property type="term" value="C:cytoplasm"/>
    <property type="evidence" value="ECO:0007669"/>
    <property type="project" value="UniProtKB-SubCell"/>
</dbReference>
<sequence>MAGRKALEVYLDLLSQPCRAVHIFLNHNKIPHTVKTVALRKGENKTPEFTSLNPMQKVPVMVDNGFVLTESDAILKYLATNYKAPEHWYPHQPERRARVDEYTAWHHTNIRPHASKVFIMEVLLPRMMGQPQDPVKMDRALAQLSETLEKLESMFLKRQPFLCGDDITLADLLAICEIMQPLGGSRDILKERPQLVTWKTRVQSALNDSFDEAHRVLYQLQDKTKAKL</sequence>
<dbReference type="PANTHER" id="PTHR43917">
    <property type="match status" value="1"/>
</dbReference>
<evidence type="ECO:0000256" key="2">
    <source>
        <dbReference type="ARBA" id="ARBA00009899"/>
    </source>
</evidence>
<dbReference type="InterPro" id="IPR036282">
    <property type="entry name" value="Glutathione-S-Trfase_C_sf"/>
</dbReference>
<evidence type="ECO:0000256" key="5">
    <source>
        <dbReference type="ARBA" id="ARBA00022490"/>
    </source>
</evidence>
<dbReference type="FunFam" id="3.40.30.10:FF:000176">
    <property type="entry name" value="Glutathione S-transferase theta-1"/>
    <property type="match status" value="1"/>
</dbReference>
<reference evidence="10" key="1">
    <citation type="journal article" date="2023" name="Science">
        <title>Genome structures resolve the early diversification of teleost fishes.</title>
        <authorList>
            <person name="Parey E."/>
            <person name="Louis A."/>
            <person name="Montfort J."/>
            <person name="Bouchez O."/>
            <person name="Roques C."/>
            <person name="Iampietro C."/>
            <person name="Lluch J."/>
            <person name="Castinel A."/>
            <person name="Donnadieu C."/>
            <person name="Desvignes T."/>
            <person name="Floi Bucao C."/>
            <person name="Jouanno E."/>
            <person name="Wen M."/>
            <person name="Mejri S."/>
            <person name="Dirks R."/>
            <person name="Jansen H."/>
            <person name="Henkel C."/>
            <person name="Chen W.J."/>
            <person name="Zahm M."/>
            <person name="Cabau C."/>
            <person name="Klopp C."/>
            <person name="Thompson A.W."/>
            <person name="Robinson-Rechavi M."/>
            <person name="Braasch I."/>
            <person name="Lecointre G."/>
            <person name="Bobe J."/>
            <person name="Postlethwait J.H."/>
            <person name="Berthelot C."/>
            <person name="Roest Crollius H."/>
            <person name="Guiguen Y."/>
        </authorList>
    </citation>
    <scope>NUCLEOTIDE SEQUENCE</scope>
    <source>
        <strain evidence="10">NC1722</strain>
    </source>
</reference>
<dbReference type="GO" id="GO:0006749">
    <property type="term" value="P:glutathione metabolic process"/>
    <property type="evidence" value="ECO:0007669"/>
    <property type="project" value="TreeGrafter"/>
</dbReference>
<dbReference type="Pfam" id="PF00043">
    <property type="entry name" value="GST_C"/>
    <property type="match status" value="1"/>
</dbReference>
<evidence type="ECO:0000256" key="3">
    <source>
        <dbReference type="ARBA" id="ARBA00011738"/>
    </source>
</evidence>
<dbReference type="InterPro" id="IPR004046">
    <property type="entry name" value="GST_C"/>
</dbReference>
<dbReference type="FunFam" id="1.20.1050.10:FF:000008">
    <property type="entry name" value="Glutathione S-transferase theta-1"/>
    <property type="match status" value="1"/>
</dbReference>
<dbReference type="InterPro" id="IPR051369">
    <property type="entry name" value="GST_Theta"/>
</dbReference>
<name>A0AAD7T6K2_9TELE</name>
<dbReference type="InterPro" id="IPR040077">
    <property type="entry name" value="GST_C_Theta"/>
</dbReference>
<dbReference type="Gene3D" id="1.20.1050.10">
    <property type="match status" value="1"/>
</dbReference>
<evidence type="ECO:0000259" key="9">
    <source>
        <dbReference type="PROSITE" id="PS50405"/>
    </source>
</evidence>
<evidence type="ECO:0000256" key="4">
    <source>
        <dbReference type="ARBA" id="ARBA00012452"/>
    </source>
</evidence>
<proteinExistence type="inferred from homology"/>
<gene>
    <name evidence="10" type="ORF">AAFF_G00422750</name>
</gene>
<comment type="caution">
    <text evidence="10">The sequence shown here is derived from an EMBL/GenBank/DDBJ whole genome shotgun (WGS) entry which is preliminary data.</text>
</comment>
<evidence type="ECO:0000256" key="1">
    <source>
        <dbReference type="ARBA" id="ARBA00004496"/>
    </source>
</evidence>
<keyword evidence="5" id="KW-0963">Cytoplasm</keyword>
<organism evidence="10 11">
    <name type="scientific">Aldrovandia affinis</name>
    <dbReference type="NCBI Taxonomy" id="143900"/>
    <lineage>
        <taxon>Eukaryota</taxon>
        <taxon>Metazoa</taxon>
        <taxon>Chordata</taxon>
        <taxon>Craniata</taxon>
        <taxon>Vertebrata</taxon>
        <taxon>Euteleostomi</taxon>
        <taxon>Actinopterygii</taxon>
        <taxon>Neopterygii</taxon>
        <taxon>Teleostei</taxon>
        <taxon>Notacanthiformes</taxon>
        <taxon>Halosauridae</taxon>
        <taxon>Aldrovandia</taxon>
    </lineage>
</organism>
<keyword evidence="11" id="KW-1185">Reference proteome</keyword>
<comment type="subunit">
    <text evidence="3">Homodimer.</text>
</comment>
<evidence type="ECO:0000313" key="10">
    <source>
        <dbReference type="EMBL" id="KAJ8415295.1"/>
    </source>
</evidence>
<evidence type="ECO:0000256" key="6">
    <source>
        <dbReference type="ARBA" id="ARBA00022679"/>
    </source>
</evidence>
<dbReference type="InterPro" id="IPR004045">
    <property type="entry name" value="Glutathione_S-Trfase_N"/>
</dbReference>
<dbReference type="GO" id="GO:0004364">
    <property type="term" value="F:glutathione transferase activity"/>
    <property type="evidence" value="ECO:0007669"/>
    <property type="project" value="UniProtKB-EC"/>
</dbReference>
<dbReference type="EC" id="2.5.1.18" evidence="4"/>
<dbReference type="EMBL" id="JAINUG010000009">
    <property type="protein sequence ID" value="KAJ8415295.1"/>
    <property type="molecule type" value="Genomic_DNA"/>
</dbReference>
<dbReference type="CDD" id="cd03050">
    <property type="entry name" value="GST_N_Theta"/>
    <property type="match status" value="1"/>
</dbReference>
<accession>A0AAD7T6K2</accession>
<dbReference type="Gene3D" id="3.40.30.10">
    <property type="entry name" value="Glutaredoxin"/>
    <property type="match status" value="1"/>
</dbReference>
<feature type="domain" description="GST C-terminal" evidence="9">
    <location>
        <begin position="92"/>
        <end position="226"/>
    </location>
</feature>
<dbReference type="SUPFAM" id="SSF52833">
    <property type="entry name" value="Thioredoxin-like"/>
    <property type="match status" value="1"/>
</dbReference>
<dbReference type="SFLD" id="SFLDG00358">
    <property type="entry name" value="Main_(cytGST)"/>
    <property type="match status" value="1"/>
</dbReference>
<evidence type="ECO:0000313" key="11">
    <source>
        <dbReference type="Proteomes" id="UP001221898"/>
    </source>
</evidence>
<dbReference type="Pfam" id="PF13409">
    <property type="entry name" value="GST_N_2"/>
    <property type="match status" value="1"/>
</dbReference>
<dbReference type="InterPro" id="IPR010987">
    <property type="entry name" value="Glutathione-S-Trfase_C-like"/>
</dbReference>
<comment type="similarity">
    <text evidence="2">Belongs to the GST superfamily. Theta family.</text>
</comment>
<protein>
    <recommendedName>
        <fullName evidence="4">glutathione transferase</fullName>
        <ecNumber evidence="4">2.5.1.18</ecNumber>
    </recommendedName>
</protein>
<dbReference type="Proteomes" id="UP001221898">
    <property type="component" value="Unassembled WGS sequence"/>
</dbReference>